<proteinExistence type="predicted"/>
<organism evidence="1">
    <name type="scientific">marine sediment metagenome</name>
    <dbReference type="NCBI Taxonomy" id="412755"/>
    <lineage>
        <taxon>unclassified sequences</taxon>
        <taxon>metagenomes</taxon>
        <taxon>ecological metagenomes</taxon>
    </lineage>
</organism>
<evidence type="ECO:0000313" key="1">
    <source>
        <dbReference type="EMBL" id="KKL91322.1"/>
    </source>
</evidence>
<sequence length="161" mass="17521">MSDKMRWRYGNTNPVMSAVDSATVIEIGDLLYHDTDDAKPALIQKECGSEVNNQCLFASTFLGVAMQCSRAGDTDAIRVAISGVFEFDCTRVGYELGDFVAPDQSFTEEVKDGLCNQQVTKVDNKRCAIARVSKRTPKGCESVLVEICSTIMRGGIAGTTF</sequence>
<accession>A0A0F9IW81</accession>
<dbReference type="AlphaFoldDB" id="A0A0F9IW81"/>
<reference evidence="1" key="1">
    <citation type="journal article" date="2015" name="Nature">
        <title>Complex archaea that bridge the gap between prokaryotes and eukaryotes.</title>
        <authorList>
            <person name="Spang A."/>
            <person name="Saw J.H."/>
            <person name="Jorgensen S.L."/>
            <person name="Zaremba-Niedzwiedzka K."/>
            <person name="Martijn J."/>
            <person name="Lind A.E."/>
            <person name="van Eijk R."/>
            <person name="Schleper C."/>
            <person name="Guy L."/>
            <person name="Ettema T.J."/>
        </authorList>
    </citation>
    <scope>NUCLEOTIDE SEQUENCE</scope>
</reference>
<protein>
    <submittedName>
        <fullName evidence="1">Uncharacterized protein</fullName>
    </submittedName>
</protein>
<dbReference type="EMBL" id="LAZR01019766">
    <property type="protein sequence ID" value="KKL91322.1"/>
    <property type="molecule type" value="Genomic_DNA"/>
</dbReference>
<gene>
    <name evidence="1" type="ORF">LCGC14_1895900</name>
</gene>
<comment type="caution">
    <text evidence="1">The sequence shown here is derived from an EMBL/GenBank/DDBJ whole genome shotgun (WGS) entry which is preliminary data.</text>
</comment>
<name>A0A0F9IW81_9ZZZZ</name>